<feature type="compositionally biased region" description="Polar residues" evidence="1">
    <location>
        <begin position="26"/>
        <end position="36"/>
    </location>
</feature>
<dbReference type="OrthoDB" id="5353310at2759"/>
<protein>
    <submittedName>
        <fullName evidence="3">Uncharacterized protein</fullName>
    </submittedName>
</protein>
<accession>A0A6A7BAX7</accession>
<feature type="region of interest" description="Disordered" evidence="1">
    <location>
        <begin position="17"/>
        <end position="170"/>
    </location>
</feature>
<feature type="compositionally biased region" description="Pro residues" evidence="1">
    <location>
        <begin position="97"/>
        <end position="112"/>
    </location>
</feature>
<dbReference type="AlphaFoldDB" id="A0A6A7BAX7"/>
<dbReference type="EMBL" id="MU006298">
    <property type="protein sequence ID" value="KAF2852530.1"/>
    <property type="molecule type" value="Genomic_DNA"/>
</dbReference>
<feature type="compositionally biased region" description="Low complexity" evidence="1">
    <location>
        <begin position="42"/>
        <end position="96"/>
    </location>
</feature>
<evidence type="ECO:0000256" key="1">
    <source>
        <dbReference type="SAM" id="MobiDB-lite"/>
    </source>
</evidence>
<keyword evidence="4" id="KW-1185">Reference proteome</keyword>
<keyword evidence="2" id="KW-1133">Transmembrane helix</keyword>
<organism evidence="3 4">
    <name type="scientific">Plenodomus tracheiphilus IPT5</name>
    <dbReference type="NCBI Taxonomy" id="1408161"/>
    <lineage>
        <taxon>Eukaryota</taxon>
        <taxon>Fungi</taxon>
        <taxon>Dikarya</taxon>
        <taxon>Ascomycota</taxon>
        <taxon>Pezizomycotina</taxon>
        <taxon>Dothideomycetes</taxon>
        <taxon>Pleosporomycetidae</taxon>
        <taxon>Pleosporales</taxon>
        <taxon>Pleosporineae</taxon>
        <taxon>Leptosphaeriaceae</taxon>
        <taxon>Plenodomus</taxon>
    </lineage>
</organism>
<feature type="compositionally biased region" description="Low complexity" evidence="1">
    <location>
        <begin position="140"/>
        <end position="166"/>
    </location>
</feature>
<sequence length="265" mass="29332">MATRDPNFWKRFSIAVHQDDLEKSEMSQQKSNTSELKPSYVSSSHLSSAPTSPASHTSQPTPTSPKSPTDLFSTTPPSLALSLPAPITSTPQTTLETPPPTAQTPQTQPQPQPQKRTKLQKSPSQKTLLRPTLPSPPKTPSSQKETSIYHTTSITKTTTTTTTKPTTKTKKTTIHTLTHLKPPYKTQQNISNISLNLYPNRSPSRFKFWTTIEANPPSPSDSWLVAQNRKKRQRTWMCWVFWGVLGGVVAGVVVAIVVLKERGIL</sequence>
<gene>
    <name evidence="3" type="ORF">T440DRAFT_29830</name>
</gene>
<keyword evidence="2" id="KW-0812">Transmembrane</keyword>
<evidence type="ECO:0000313" key="3">
    <source>
        <dbReference type="EMBL" id="KAF2852530.1"/>
    </source>
</evidence>
<evidence type="ECO:0000313" key="4">
    <source>
        <dbReference type="Proteomes" id="UP000799423"/>
    </source>
</evidence>
<proteinExistence type="predicted"/>
<dbReference type="Proteomes" id="UP000799423">
    <property type="component" value="Unassembled WGS sequence"/>
</dbReference>
<evidence type="ECO:0000256" key="2">
    <source>
        <dbReference type="SAM" id="Phobius"/>
    </source>
</evidence>
<keyword evidence="2" id="KW-0472">Membrane</keyword>
<feature type="transmembrane region" description="Helical" evidence="2">
    <location>
        <begin position="236"/>
        <end position="259"/>
    </location>
</feature>
<name>A0A6A7BAX7_9PLEO</name>
<reference evidence="3" key="1">
    <citation type="submission" date="2020-01" db="EMBL/GenBank/DDBJ databases">
        <authorList>
            <consortium name="DOE Joint Genome Institute"/>
            <person name="Haridas S."/>
            <person name="Albert R."/>
            <person name="Binder M."/>
            <person name="Bloem J."/>
            <person name="Labutti K."/>
            <person name="Salamov A."/>
            <person name="Andreopoulos B."/>
            <person name="Baker S.E."/>
            <person name="Barry K."/>
            <person name="Bills G."/>
            <person name="Bluhm B.H."/>
            <person name="Cannon C."/>
            <person name="Castanera R."/>
            <person name="Culley D.E."/>
            <person name="Daum C."/>
            <person name="Ezra D."/>
            <person name="Gonzalez J.B."/>
            <person name="Henrissat B."/>
            <person name="Kuo A."/>
            <person name="Liang C."/>
            <person name="Lipzen A."/>
            <person name="Lutzoni F."/>
            <person name="Magnuson J."/>
            <person name="Mondo S."/>
            <person name="Nolan M."/>
            <person name="Ohm R."/>
            <person name="Pangilinan J."/>
            <person name="Park H.-J."/>
            <person name="Ramirez L."/>
            <person name="Alfaro M."/>
            <person name="Sun H."/>
            <person name="Tritt A."/>
            <person name="Yoshinaga Y."/>
            <person name="Zwiers L.-H."/>
            <person name="Turgeon B.G."/>
            <person name="Goodwin S.B."/>
            <person name="Spatafora J.W."/>
            <person name="Crous P.W."/>
            <person name="Grigoriev I.V."/>
        </authorList>
    </citation>
    <scope>NUCLEOTIDE SEQUENCE</scope>
    <source>
        <strain evidence="3">IPT5</strain>
    </source>
</reference>